<organism evidence="13 14">
    <name type="scientific">Saccharopolyspora karakumensis</name>
    <dbReference type="NCBI Taxonomy" id="2530386"/>
    <lineage>
        <taxon>Bacteria</taxon>
        <taxon>Bacillati</taxon>
        <taxon>Actinomycetota</taxon>
        <taxon>Actinomycetes</taxon>
        <taxon>Pseudonocardiales</taxon>
        <taxon>Pseudonocardiaceae</taxon>
        <taxon>Saccharopolyspora</taxon>
    </lineage>
</organism>
<feature type="transmembrane region" description="Helical" evidence="11">
    <location>
        <begin position="410"/>
        <end position="430"/>
    </location>
</feature>
<keyword evidence="3" id="KW-0813">Transport</keyword>
<evidence type="ECO:0000256" key="11">
    <source>
        <dbReference type="SAM" id="Phobius"/>
    </source>
</evidence>
<evidence type="ECO:0000313" key="14">
    <source>
        <dbReference type="Proteomes" id="UP000294723"/>
    </source>
</evidence>
<dbReference type="CDD" id="cd17369">
    <property type="entry name" value="MFS_ShiA_like"/>
    <property type="match status" value="1"/>
</dbReference>
<comment type="subcellular location">
    <subcellularLocation>
        <location evidence="1">Cell membrane</location>
        <topology evidence="1">Multi-pass membrane protein</topology>
    </subcellularLocation>
</comment>
<keyword evidence="4" id="KW-1003">Cell membrane</keyword>
<evidence type="ECO:0000256" key="10">
    <source>
        <dbReference type="ARBA" id="ARBA00039918"/>
    </source>
</evidence>
<comment type="caution">
    <text evidence="13">The sequence shown here is derived from an EMBL/GenBank/DDBJ whole genome shotgun (WGS) entry which is preliminary data.</text>
</comment>
<feature type="transmembrane region" description="Helical" evidence="11">
    <location>
        <begin position="381"/>
        <end position="404"/>
    </location>
</feature>
<feature type="transmembrane region" description="Helical" evidence="11">
    <location>
        <begin position="322"/>
        <end position="338"/>
    </location>
</feature>
<evidence type="ECO:0000256" key="2">
    <source>
        <dbReference type="ARBA" id="ARBA00008240"/>
    </source>
</evidence>
<evidence type="ECO:0000256" key="4">
    <source>
        <dbReference type="ARBA" id="ARBA00022475"/>
    </source>
</evidence>
<dbReference type="RefSeq" id="WP_132684194.1">
    <property type="nucleotide sequence ID" value="NZ_SMLA01000025.1"/>
</dbReference>
<dbReference type="GO" id="GO:0005886">
    <property type="term" value="C:plasma membrane"/>
    <property type="evidence" value="ECO:0007669"/>
    <property type="project" value="UniProtKB-SubCell"/>
</dbReference>
<dbReference type="Proteomes" id="UP000294723">
    <property type="component" value="Unassembled WGS sequence"/>
</dbReference>
<keyword evidence="14" id="KW-1185">Reference proteome</keyword>
<evidence type="ECO:0000313" key="13">
    <source>
        <dbReference type="EMBL" id="TDD87070.1"/>
    </source>
</evidence>
<keyword evidence="8 11" id="KW-0472">Membrane</keyword>
<feature type="transmembrane region" description="Helical" evidence="11">
    <location>
        <begin position="344"/>
        <end position="369"/>
    </location>
</feature>
<keyword evidence="7 11" id="KW-1133">Transmembrane helix</keyword>
<dbReference type="SUPFAM" id="SSF103473">
    <property type="entry name" value="MFS general substrate transporter"/>
    <property type="match status" value="1"/>
</dbReference>
<feature type="transmembrane region" description="Helical" evidence="11">
    <location>
        <begin position="252"/>
        <end position="276"/>
    </location>
</feature>
<feature type="transmembrane region" description="Helical" evidence="11">
    <location>
        <begin position="35"/>
        <end position="54"/>
    </location>
</feature>
<protein>
    <recommendedName>
        <fullName evidence="10">Putative proline/betaine transporter</fullName>
    </recommendedName>
</protein>
<dbReference type="AlphaFoldDB" id="A0A4R5BPF5"/>
<comment type="function">
    <text evidence="9">May be a proton symporter involved in the uptake of osmolytes such as proline and glycine betaine.</text>
</comment>
<name>A0A4R5BPF5_9PSEU</name>
<dbReference type="GO" id="GO:0015293">
    <property type="term" value="F:symporter activity"/>
    <property type="evidence" value="ECO:0007669"/>
    <property type="project" value="UniProtKB-KW"/>
</dbReference>
<evidence type="ECO:0000256" key="6">
    <source>
        <dbReference type="ARBA" id="ARBA00022847"/>
    </source>
</evidence>
<dbReference type="PANTHER" id="PTHR43045">
    <property type="entry name" value="SHIKIMATE TRANSPORTER"/>
    <property type="match status" value="1"/>
</dbReference>
<feature type="transmembrane region" description="Helical" evidence="11">
    <location>
        <begin position="123"/>
        <end position="151"/>
    </location>
</feature>
<dbReference type="FunFam" id="1.20.1250.20:FF:000001">
    <property type="entry name" value="Dicarboxylate MFS transporter"/>
    <property type="match status" value="1"/>
</dbReference>
<dbReference type="InterPro" id="IPR005829">
    <property type="entry name" value="Sugar_transporter_CS"/>
</dbReference>
<proteinExistence type="inferred from homology"/>
<dbReference type="PANTHER" id="PTHR43045:SF1">
    <property type="entry name" value="SHIKIMATE TRANSPORTER"/>
    <property type="match status" value="1"/>
</dbReference>
<evidence type="ECO:0000256" key="9">
    <source>
        <dbReference type="ARBA" id="ARBA00037295"/>
    </source>
</evidence>
<evidence type="ECO:0000256" key="8">
    <source>
        <dbReference type="ARBA" id="ARBA00023136"/>
    </source>
</evidence>
<evidence type="ECO:0000256" key="3">
    <source>
        <dbReference type="ARBA" id="ARBA00022448"/>
    </source>
</evidence>
<dbReference type="InterPro" id="IPR020846">
    <property type="entry name" value="MFS_dom"/>
</dbReference>
<dbReference type="Gene3D" id="1.20.1250.20">
    <property type="entry name" value="MFS general substrate transporter like domains"/>
    <property type="match status" value="1"/>
</dbReference>
<feature type="domain" description="Major facilitator superfamily (MFS) profile" evidence="12">
    <location>
        <begin position="23"/>
        <end position="432"/>
    </location>
</feature>
<keyword evidence="5 11" id="KW-0812">Transmembrane</keyword>
<feature type="transmembrane region" description="Helical" evidence="11">
    <location>
        <begin position="288"/>
        <end position="310"/>
    </location>
</feature>
<feature type="transmembrane region" description="Helical" evidence="11">
    <location>
        <begin position="197"/>
        <end position="216"/>
    </location>
</feature>
<dbReference type="EMBL" id="SMLA01000025">
    <property type="protein sequence ID" value="TDD87070.1"/>
    <property type="molecule type" value="Genomic_DNA"/>
</dbReference>
<dbReference type="PROSITE" id="PS50850">
    <property type="entry name" value="MFS"/>
    <property type="match status" value="1"/>
</dbReference>
<evidence type="ECO:0000256" key="7">
    <source>
        <dbReference type="ARBA" id="ARBA00022989"/>
    </source>
</evidence>
<feature type="transmembrane region" description="Helical" evidence="11">
    <location>
        <begin position="163"/>
        <end position="185"/>
    </location>
</feature>
<feature type="transmembrane region" description="Helical" evidence="11">
    <location>
        <begin position="60"/>
        <end position="84"/>
    </location>
</feature>
<dbReference type="InterPro" id="IPR036259">
    <property type="entry name" value="MFS_trans_sf"/>
</dbReference>
<accession>A0A4R5BPF5</accession>
<comment type="similarity">
    <text evidence="2">Belongs to the major facilitator superfamily. Metabolite:H+ Symporter (MHS) family (TC 2.A.1.6) family.</text>
</comment>
<gene>
    <name evidence="13" type="ORF">E1202_17300</name>
</gene>
<evidence type="ECO:0000256" key="1">
    <source>
        <dbReference type="ARBA" id="ARBA00004651"/>
    </source>
</evidence>
<dbReference type="Pfam" id="PF07690">
    <property type="entry name" value="MFS_1"/>
    <property type="match status" value="1"/>
</dbReference>
<sequence length="436" mass="45763">MPQSGEHQGAAAVDKTPDSLRKVTTAAVVGTVVEWFDFVLFGAMAALVFGRLFFPSQDPAAGTLAALATYGSGFLVRPLGSIVFGHIGDRYGRKKALTLSLLLMGVATFSIGLLPTYQSAGVLATVLLVVARLVQGFAVGGEYGGAVLLVVERSDVADRRGFYGAWLSSASPLAYILVTATMASVSALVPPAEFDTWGWRIPFLVTAVMVLIGLYIRASLSESELFKEAQGKSAERTETLPILELLKSSRSAILSAVGMSLFSHSGYYVVAVYGLAYAKAESGLDETLLLVLMMIAAVVYFASIMIGGYLSDRVGRKAPMSVGTVGFGLWIFAVYPLVDQGTALSVGAAFSVCYVFLGLVYGPLSVWLAELFDTKVRYTGVSFGYTVAAIVGGGVVPSLAASLVERTGSTVGVSALILVAAVLALITMAFTKRSKA</sequence>
<evidence type="ECO:0000259" key="12">
    <source>
        <dbReference type="PROSITE" id="PS50850"/>
    </source>
</evidence>
<dbReference type="PROSITE" id="PS00217">
    <property type="entry name" value="SUGAR_TRANSPORT_2"/>
    <property type="match status" value="1"/>
</dbReference>
<keyword evidence="6" id="KW-0769">Symport</keyword>
<feature type="transmembrane region" description="Helical" evidence="11">
    <location>
        <begin position="96"/>
        <end position="117"/>
    </location>
</feature>
<dbReference type="PROSITE" id="PS00216">
    <property type="entry name" value="SUGAR_TRANSPORT_1"/>
    <property type="match status" value="1"/>
</dbReference>
<dbReference type="InterPro" id="IPR011701">
    <property type="entry name" value="MFS"/>
</dbReference>
<reference evidence="13 14" key="1">
    <citation type="submission" date="2019-03" db="EMBL/GenBank/DDBJ databases">
        <title>Draft genome sequences of novel Actinobacteria.</title>
        <authorList>
            <person name="Sahin N."/>
            <person name="Ay H."/>
            <person name="Saygin H."/>
        </authorList>
    </citation>
    <scope>NUCLEOTIDE SEQUENCE [LARGE SCALE GENOMIC DNA]</scope>
    <source>
        <strain evidence="13 14">5K548</strain>
    </source>
</reference>
<evidence type="ECO:0000256" key="5">
    <source>
        <dbReference type="ARBA" id="ARBA00022692"/>
    </source>
</evidence>